<dbReference type="InterPro" id="IPR004843">
    <property type="entry name" value="Calcineurin-like_PHP"/>
</dbReference>
<evidence type="ECO:0000256" key="1">
    <source>
        <dbReference type="ARBA" id="ARBA00022723"/>
    </source>
</evidence>
<gene>
    <name evidence="5" type="ORF">GGQ92_001175</name>
</gene>
<evidence type="ECO:0000313" key="5">
    <source>
        <dbReference type="EMBL" id="MBB6512392.1"/>
    </source>
</evidence>
<dbReference type="Gene3D" id="3.60.21.10">
    <property type="match status" value="1"/>
</dbReference>
<dbReference type="Proteomes" id="UP000572212">
    <property type="component" value="Unassembled WGS sequence"/>
</dbReference>
<name>A0A841RKA0_9BACI</name>
<organism evidence="5 6">
    <name type="scientific">Gracilibacillus halotolerans</name>
    <dbReference type="NCBI Taxonomy" id="74386"/>
    <lineage>
        <taxon>Bacteria</taxon>
        <taxon>Bacillati</taxon>
        <taxon>Bacillota</taxon>
        <taxon>Bacilli</taxon>
        <taxon>Bacillales</taxon>
        <taxon>Bacillaceae</taxon>
        <taxon>Gracilibacillus</taxon>
    </lineage>
</organism>
<feature type="domain" description="Calcineurin-like phosphoesterase" evidence="4">
    <location>
        <begin position="49"/>
        <end position="224"/>
    </location>
</feature>
<dbReference type="PANTHER" id="PTHR31302">
    <property type="entry name" value="TRANSMEMBRANE PROTEIN WITH METALLOPHOSPHOESTERASE DOMAIN-RELATED"/>
    <property type="match status" value="1"/>
</dbReference>
<keyword evidence="3" id="KW-0472">Membrane</keyword>
<feature type="transmembrane region" description="Helical" evidence="3">
    <location>
        <begin position="9"/>
        <end position="25"/>
    </location>
</feature>
<dbReference type="GO" id="GO:0008758">
    <property type="term" value="F:UDP-2,3-diacylglucosamine hydrolase activity"/>
    <property type="evidence" value="ECO:0007669"/>
    <property type="project" value="TreeGrafter"/>
</dbReference>
<dbReference type="EMBL" id="JACHON010000003">
    <property type="protein sequence ID" value="MBB6512392.1"/>
    <property type="molecule type" value="Genomic_DNA"/>
</dbReference>
<evidence type="ECO:0000313" key="6">
    <source>
        <dbReference type="Proteomes" id="UP000572212"/>
    </source>
</evidence>
<dbReference type="PANTHER" id="PTHR31302:SF31">
    <property type="entry name" value="PHOSPHODIESTERASE YAEI"/>
    <property type="match status" value="1"/>
</dbReference>
<evidence type="ECO:0000256" key="2">
    <source>
        <dbReference type="ARBA" id="ARBA00022801"/>
    </source>
</evidence>
<dbReference type="GO" id="GO:0016020">
    <property type="term" value="C:membrane"/>
    <property type="evidence" value="ECO:0007669"/>
    <property type="project" value="GOC"/>
</dbReference>
<protein>
    <recommendedName>
        <fullName evidence="4">Calcineurin-like phosphoesterase domain-containing protein</fullName>
    </recommendedName>
</protein>
<dbReference type="RefSeq" id="WP_184245554.1">
    <property type="nucleotide sequence ID" value="NZ_BAAACU010000058.1"/>
</dbReference>
<dbReference type="CDD" id="cd07385">
    <property type="entry name" value="MPP_YkuE_C"/>
    <property type="match status" value="1"/>
</dbReference>
<keyword evidence="2" id="KW-0378">Hydrolase</keyword>
<dbReference type="AlphaFoldDB" id="A0A841RKA0"/>
<keyword evidence="6" id="KW-1185">Reference proteome</keyword>
<comment type="caution">
    <text evidence="5">The sequence shown here is derived from an EMBL/GenBank/DDBJ whole genome shotgun (WGS) entry which is preliminary data.</text>
</comment>
<dbReference type="InterPro" id="IPR051158">
    <property type="entry name" value="Metallophosphoesterase_sf"/>
</dbReference>
<accession>A0A841RKA0</accession>
<reference evidence="5 6" key="1">
    <citation type="submission" date="2020-08" db="EMBL/GenBank/DDBJ databases">
        <title>Genomic Encyclopedia of Type Strains, Phase IV (KMG-IV): sequencing the most valuable type-strain genomes for metagenomic binning, comparative biology and taxonomic classification.</title>
        <authorList>
            <person name="Goeker M."/>
        </authorList>
    </citation>
    <scope>NUCLEOTIDE SEQUENCE [LARGE SCALE GENOMIC DNA]</scope>
    <source>
        <strain evidence="5 6">DSM 11805</strain>
    </source>
</reference>
<keyword evidence="3" id="KW-1133">Transmembrane helix</keyword>
<evidence type="ECO:0000259" key="4">
    <source>
        <dbReference type="Pfam" id="PF00149"/>
    </source>
</evidence>
<dbReference type="GO" id="GO:0046872">
    <property type="term" value="F:metal ion binding"/>
    <property type="evidence" value="ECO:0007669"/>
    <property type="project" value="UniProtKB-KW"/>
</dbReference>
<keyword evidence="1" id="KW-0479">Metal-binding</keyword>
<dbReference type="SUPFAM" id="SSF56300">
    <property type="entry name" value="Metallo-dependent phosphatases"/>
    <property type="match status" value="1"/>
</dbReference>
<dbReference type="InterPro" id="IPR029052">
    <property type="entry name" value="Metallo-depent_PP-like"/>
</dbReference>
<dbReference type="GO" id="GO:0009245">
    <property type="term" value="P:lipid A biosynthetic process"/>
    <property type="evidence" value="ECO:0007669"/>
    <property type="project" value="TreeGrafter"/>
</dbReference>
<keyword evidence="3" id="KW-0812">Transmembrane</keyword>
<proteinExistence type="predicted"/>
<sequence>MVKRRRKELVITLAILVFIVVYYLLQLNWISVSNETILLEDLPEEFEGFKVVQLSDLHNKEFGEGNKRLVNKINKIEPDIIVITGDMLNNSQDIPDNGEVLIELLENLNNNYPIYYVTGEHEEGLYYEDRNKYQNEGTKEAYEERLSNLGVTVLNDEKTPIIKQDAKINLYGLKEHLSGEIQIEKRLGETSKSEVNILLSHRPFYFDEYADWGADIVFSGDTHGGMIQLPFIGGIFSTEGFFPEYDGGLYHKGNSIMVVSKGLGNNPVPLRINNRPEVVVITLKGNK</sequence>
<evidence type="ECO:0000256" key="3">
    <source>
        <dbReference type="SAM" id="Phobius"/>
    </source>
</evidence>
<dbReference type="Pfam" id="PF00149">
    <property type="entry name" value="Metallophos"/>
    <property type="match status" value="1"/>
</dbReference>